<dbReference type="GO" id="GO:0030286">
    <property type="term" value="C:dynein complex"/>
    <property type="evidence" value="ECO:0007669"/>
    <property type="project" value="InterPro"/>
</dbReference>
<dbReference type="GeneID" id="125386674"/>
<accession>A0A9C6W680</accession>
<dbReference type="Gene3D" id="3.40.50.300">
    <property type="entry name" value="P-loop containing nucleotide triphosphate hydrolases"/>
    <property type="match status" value="1"/>
</dbReference>
<dbReference type="FunFam" id="1.10.8.720:FF:000002">
    <property type="entry name" value="Dynein heavy chain 9, axonemal"/>
    <property type="match status" value="1"/>
</dbReference>
<dbReference type="GO" id="GO:0045505">
    <property type="term" value="F:dynein intermediate chain binding"/>
    <property type="evidence" value="ECO:0007669"/>
    <property type="project" value="InterPro"/>
</dbReference>
<keyword evidence="3" id="KW-1185">Reference proteome</keyword>
<dbReference type="GO" id="GO:0051959">
    <property type="term" value="F:dynein light intermediate chain binding"/>
    <property type="evidence" value="ECO:0007669"/>
    <property type="project" value="InterPro"/>
</dbReference>
<gene>
    <name evidence="4" type="primary">LOC125386674</name>
</gene>
<dbReference type="InterPro" id="IPR041658">
    <property type="entry name" value="AAA_lid_11"/>
</dbReference>
<dbReference type="Pfam" id="PF03028">
    <property type="entry name" value="Dynein_heavy"/>
    <property type="match status" value="1"/>
</dbReference>
<dbReference type="PANTHER" id="PTHR22878">
    <property type="entry name" value="DYNEIN HEAVY CHAIN 6, AXONEMAL-LIKE-RELATED"/>
    <property type="match status" value="1"/>
</dbReference>
<dbReference type="Pfam" id="PF18198">
    <property type="entry name" value="AAA_lid_11"/>
    <property type="match status" value="1"/>
</dbReference>
<proteinExistence type="predicted"/>
<reference evidence="4" key="1">
    <citation type="submission" date="2025-08" db="UniProtKB">
        <authorList>
            <consortium name="RefSeq"/>
        </authorList>
    </citation>
    <scope>IDENTIFICATION</scope>
</reference>
<dbReference type="FunFam" id="3.40.50.300:FF:000411">
    <property type="entry name" value="dynein heavy chain 17, axonemal"/>
    <property type="match status" value="1"/>
</dbReference>
<dbReference type="InterPro" id="IPR026983">
    <property type="entry name" value="DHC"/>
</dbReference>
<dbReference type="GO" id="GO:0008569">
    <property type="term" value="F:minus-end-directed microtubule motor activity"/>
    <property type="evidence" value="ECO:0007669"/>
    <property type="project" value="InterPro"/>
</dbReference>
<name>A0A9C6W680_BOMTE</name>
<sequence length="318" mass="36281">MFPHISQISRSKEQNSLVQEAGIAIHNTNKDTEDNVTCFVEEKLGSKFVESRSPPFHKSFEETSSITPIFFILSPGVDPLKDVEKLGMQLGFTFGGRNFHNVSLGQGQEPIAEEAIELSANEGHWVILQNVHLVRKWLPTLEKKMEQCSENPHDDYRLFISAEPSPDPHESIIPQGILESAIKITNEPPSGIQANIHKALDNFTQETLESCSKETEFKAILFALCYYHAVLAERRKFGAQGWNRSYPFNFGDLTISVSVLFNYLENSIKVPWEDLRYLFGEIMYGGHITDDWDRRLCKTYLVEYLKTELVEGIYDNSQ</sequence>
<dbReference type="OrthoDB" id="447173at2759"/>
<organism evidence="3 4">
    <name type="scientific">Bombus terrestris</name>
    <name type="common">Buff-tailed bumblebee</name>
    <name type="synonym">Apis terrestris</name>
    <dbReference type="NCBI Taxonomy" id="30195"/>
    <lineage>
        <taxon>Eukaryota</taxon>
        <taxon>Metazoa</taxon>
        <taxon>Ecdysozoa</taxon>
        <taxon>Arthropoda</taxon>
        <taxon>Hexapoda</taxon>
        <taxon>Insecta</taxon>
        <taxon>Pterygota</taxon>
        <taxon>Neoptera</taxon>
        <taxon>Endopterygota</taxon>
        <taxon>Hymenoptera</taxon>
        <taxon>Apocrita</taxon>
        <taxon>Aculeata</taxon>
        <taxon>Apoidea</taxon>
        <taxon>Anthophila</taxon>
        <taxon>Apidae</taxon>
        <taxon>Bombus</taxon>
        <taxon>Bombus</taxon>
    </lineage>
</organism>
<evidence type="ECO:0000313" key="3">
    <source>
        <dbReference type="Proteomes" id="UP000835206"/>
    </source>
</evidence>
<dbReference type="InterPro" id="IPR004273">
    <property type="entry name" value="Dynein_heavy_D6_P-loop"/>
</dbReference>
<evidence type="ECO:0000259" key="1">
    <source>
        <dbReference type="Pfam" id="PF03028"/>
    </source>
</evidence>
<evidence type="ECO:0000259" key="2">
    <source>
        <dbReference type="Pfam" id="PF18198"/>
    </source>
</evidence>
<dbReference type="InterPro" id="IPR027417">
    <property type="entry name" value="P-loop_NTPase"/>
</dbReference>
<dbReference type="RefSeq" id="XP_048269639.1">
    <property type="nucleotide sequence ID" value="XM_048413682.1"/>
</dbReference>
<feature type="domain" description="Dynein heavy chain region D6 P-loop" evidence="1">
    <location>
        <begin position="65"/>
        <end position="185"/>
    </location>
</feature>
<dbReference type="AlphaFoldDB" id="A0A9C6W680"/>
<dbReference type="Gene3D" id="1.10.8.720">
    <property type="entry name" value="Region D6 of dynein motor"/>
    <property type="match status" value="1"/>
</dbReference>
<dbReference type="KEGG" id="bter:125386674"/>
<dbReference type="InterPro" id="IPR042219">
    <property type="entry name" value="AAA_lid_11_sf"/>
</dbReference>
<dbReference type="PANTHER" id="PTHR22878:SF63">
    <property type="entry name" value="DYNEIN AXONEMAL HEAVY CHAIN 10"/>
    <property type="match status" value="1"/>
</dbReference>
<protein>
    <submittedName>
        <fullName evidence="4">Dynein axonemal heavy chain 17-like</fullName>
    </submittedName>
</protein>
<dbReference type="Proteomes" id="UP000835206">
    <property type="component" value="Chromosome 17"/>
</dbReference>
<dbReference type="GO" id="GO:0007018">
    <property type="term" value="P:microtubule-based movement"/>
    <property type="evidence" value="ECO:0007669"/>
    <property type="project" value="InterPro"/>
</dbReference>
<feature type="domain" description="Dynein heavy chain AAA lid" evidence="2">
    <location>
        <begin position="217"/>
        <end position="314"/>
    </location>
</feature>
<evidence type="ECO:0000313" key="4">
    <source>
        <dbReference type="RefSeq" id="XP_048269639.1"/>
    </source>
</evidence>